<dbReference type="SUPFAM" id="SSF51126">
    <property type="entry name" value="Pectin lyase-like"/>
    <property type="match status" value="1"/>
</dbReference>
<dbReference type="Proteomes" id="UP001501771">
    <property type="component" value="Unassembled WGS sequence"/>
</dbReference>
<name>A0ABP5KT21_9ACTN</name>
<feature type="compositionally biased region" description="Low complexity" evidence="1">
    <location>
        <begin position="19"/>
        <end position="32"/>
    </location>
</feature>
<feature type="region of interest" description="Disordered" evidence="1">
    <location>
        <begin position="12"/>
        <end position="39"/>
    </location>
</feature>
<gene>
    <name evidence="3" type="ORF">GCM10009844_00390</name>
</gene>
<evidence type="ECO:0000313" key="4">
    <source>
        <dbReference type="Proteomes" id="UP001501771"/>
    </source>
</evidence>
<dbReference type="SMART" id="SM00710">
    <property type="entry name" value="PbH1"/>
    <property type="match status" value="6"/>
</dbReference>
<dbReference type="Gene3D" id="2.160.20.10">
    <property type="entry name" value="Single-stranded right-handed beta-helix, Pectin lyase-like"/>
    <property type="match status" value="1"/>
</dbReference>
<protein>
    <recommendedName>
        <fullName evidence="2">Right handed beta helix domain-containing protein</fullName>
    </recommendedName>
</protein>
<reference evidence="4" key="1">
    <citation type="journal article" date="2019" name="Int. J. Syst. Evol. Microbiol.">
        <title>The Global Catalogue of Microorganisms (GCM) 10K type strain sequencing project: providing services to taxonomists for standard genome sequencing and annotation.</title>
        <authorList>
            <consortium name="The Broad Institute Genomics Platform"/>
            <consortium name="The Broad Institute Genome Sequencing Center for Infectious Disease"/>
            <person name="Wu L."/>
            <person name="Ma J."/>
        </authorList>
    </citation>
    <scope>NUCLEOTIDE SEQUENCE [LARGE SCALE GENOMIC DNA]</scope>
    <source>
        <strain evidence="4">JCM 16022</strain>
    </source>
</reference>
<dbReference type="InterPro" id="IPR039448">
    <property type="entry name" value="Beta_helix"/>
</dbReference>
<proteinExistence type="predicted"/>
<keyword evidence="4" id="KW-1185">Reference proteome</keyword>
<dbReference type="InterPro" id="IPR011050">
    <property type="entry name" value="Pectin_lyase_fold/virulence"/>
</dbReference>
<evidence type="ECO:0000256" key="1">
    <source>
        <dbReference type="SAM" id="MobiDB-lite"/>
    </source>
</evidence>
<sequence>MLGVLLLVLTQGDPHGRPAEPGAPTPAATEPGLTGQLGPVPRTCDGVVIDASVDAQAVIDAHPPGTTFCLSAGTHRVDTPLVPERGDALVGDRGAVLSGSRVLTGWRREGRVWTTQGFLPPSPGDHGECRASVPTCAATEDVFRDKRRLERVASRAAVAGGDVYADYRTGTISIGDDPRGHLVEQAVAPALVRAVVDDVTVANLVLEEAANEAQVAAIENRRVGRGTDAGSGWRIVHNEVRLNHGVGVGFGNDTVLRGNRIDHQGQLGFGAWGAGSVVSNNEISFNGTAGYSADWEAGGSKLWMTERLRLAHNHVHDNSGPGLWADGGNMDTTYAWNEIADNRGAGIQHEISYDATIAHNEITGNGRRHKGWAWDAGIQIQSSGGTGLIEVAHNTLAGNANGIVLLDSGHRAREAPTPHGPHVVRNVWVRGNTVTMRGGQTTGAVQDTGAPGIFTTGHNRFEGNTYHLDSLTEPHFSWGDEDLGWWSWRGLGNDHDGTGRAEVLGPGARS</sequence>
<accession>A0ABP5KT21</accession>
<evidence type="ECO:0000313" key="3">
    <source>
        <dbReference type="EMBL" id="GAA2135292.1"/>
    </source>
</evidence>
<evidence type="ECO:0000259" key="2">
    <source>
        <dbReference type="Pfam" id="PF13229"/>
    </source>
</evidence>
<dbReference type="EMBL" id="BAAAQR010000001">
    <property type="protein sequence ID" value="GAA2135292.1"/>
    <property type="molecule type" value="Genomic_DNA"/>
</dbReference>
<dbReference type="InterPro" id="IPR006626">
    <property type="entry name" value="PbH1"/>
</dbReference>
<organism evidence="3 4">
    <name type="scientific">Nocardioides koreensis</name>
    <dbReference type="NCBI Taxonomy" id="433651"/>
    <lineage>
        <taxon>Bacteria</taxon>
        <taxon>Bacillati</taxon>
        <taxon>Actinomycetota</taxon>
        <taxon>Actinomycetes</taxon>
        <taxon>Propionibacteriales</taxon>
        <taxon>Nocardioidaceae</taxon>
        <taxon>Nocardioides</taxon>
    </lineage>
</organism>
<feature type="domain" description="Right handed beta helix" evidence="2">
    <location>
        <begin position="230"/>
        <end position="394"/>
    </location>
</feature>
<dbReference type="InterPro" id="IPR012334">
    <property type="entry name" value="Pectin_lyas_fold"/>
</dbReference>
<comment type="caution">
    <text evidence="3">The sequence shown here is derived from an EMBL/GenBank/DDBJ whole genome shotgun (WGS) entry which is preliminary data.</text>
</comment>
<dbReference type="Pfam" id="PF13229">
    <property type="entry name" value="Beta_helix"/>
    <property type="match status" value="1"/>
</dbReference>